<evidence type="ECO:0000313" key="3">
    <source>
        <dbReference type="Proteomes" id="UP001141806"/>
    </source>
</evidence>
<dbReference type="Proteomes" id="UP001141806">
    <property type="component" value="Unassembled WGS sequence"/>
</dbReference>
<feature type="domain" description="Lipin N-terminal" evidence="1">
    <location>
        <begin position="64"/>
        <end position="93"/>
    </location>
</feature>
<accession>A0A9Q0K984</accession>
<proteinExistence type="predicted"/>
<dbReference type="Pfam" id="PF04571">
    <property type="entry name" value="Lipin_N"/>
    <property type="match status" value="1"/>
</dbReference>
<reference evidence="2" key="1">
    <citation type="journal article" date="2023" name="Plant J.">
        <title>The genome of the king protea, Protea cynaroides.</title>
        <authorList>
            <person name="Chang J."/>
            <person name="Duong T.A."/>
            <person name="Schoeman C."/>
            <person name="Ma X."/>
            <person name="Roodt D."/>
            <person name="Barker N."/>
            <person name="Li Z."/>
            <person name="Van de Peer Y."/>
            <person name="Mizrachi E."/>
        </authorList>
    </citation>
    <scope>NUCLEOTIDE SEQUENCE</scope>
    <source>
        <tissue evidence="2">Young leaves</tissue>
    </source>
</reference>
<dbReference type="AlphaFoldDB" id="A0A9Q0K984"/>
<keyword evidence="3" id="KW-1185">Reference proteome</keyword>
<protein>
    <recommendedName>
        <fullName evidence="1">Lipin N-terminal domain-containing protein</fullName>
    </recommendedName>
</protein>
<organism evidence="2 3">
    <name type="scientific">Protea cynaroides</name>
    <dbReference type="NCBI Taxonomy" id="273540"/>
    <lineage>
        <taxon>Eukaryota</taxon>
        <taxon>Viridiplantae</taxon>
        <taxon>Streptophyta</taxon>
        <taxon>Embryophyta</taxon>
        <taxon>Tracheophyta</taxon>
        <taxon>Spermatophyta</taxon>
        <taxon>Magnoliopsida</taxon>
        <taxon>Proteales</taxon>
        <taxon>Proteaceae</taxon>
        <taxon>Protea</taxon>
    </lineage>
</organism>
<evidence type="ECO:0000313" key="2">
    <source>
        <dbReference type="EMBL" id="KAJ4966204.1"/>
    </source>
</evidence>
<evidence type="ECO:0000259" key="1">
    <source>
        <dbReference type="Pfam" id="PF04571"/>
    </source>
</evidence>
<comment type="caution">
    <text evidence="2">The sequence shown here is derived from an EMBL/GenBank/DDBJ whole genome shotgun (WGS) entry which is preliminary data.</text>
</comment>
<gene>
    <name evidence="2" type="ORF">NE237_018053</name>
</gene>
<sequence>MNPRSITGSIPKLFGSKGIPYCYAAGGGGPSSGVTSCIAVAHDSQTTPAFIKKSSRVISPHSPAREKVISITVNGVDAEFHMYLDHKGEAYFEPIWIIGRGEPICICESIEGSGLSAELQFNFPDGLRGSKRRFCFVCNFVVEISWEKFIFCFTNW</sequence>
<dbReference type="EMBL" id="JAMYWD010000007">
    <property type="protein sequence ID" value="KAJ4966204.1"/>
    <property type="molecule type" value="Genomic_DNA"/>
</dbReference>
<name>A0A9Q0K984_9MAGN</name>
<dbReference type="InterPro" id="IPR007651">
    <property type="entry name" value="Lipin_N"/>
</dbReference>